<dbReference type="PROSITE" id="PS00150">
    <property type="entry name" value="ACYLPHOSPHATASE_1"/>
    <property type="match status" value="1"/>
</dbReference>
<dbReference type="InterPro" id="IPR036046">
    <property type="entry name" value="Acylphosphatase-like_dom_sf"/>
</dbReference>
<keyword evidence="5 8" id="KW-0378">Hydrolase</keyword>
<keyword evidence="9" id="KW-1185">Reference proteome</keyword>
<dbReference type="EMBL" id="JBHMDM010000007">
    <property type="protein sequence ID" value="MFB9378147.1"/>
    <property type="molecule type" value="Genomic_DNA"/>
</dbReference>
<evidence type="ECO:0000313" key="8">
    <source>
        <dbReference type="EMBL" id="MFB9378147.1"/>
    </source>
</evidence>
<dbReference type="InterPro" id="IPR017968">
    <property type="entry name" value="Acylphosphatase_CS"/>
</dbReference>
<dbReference type="Pfam" id="PF00708">
    <property type="entry name" value="Acylphosphatase"/>
    <property type="match status" value="1"/>
</dbReference>
<evidence type="ECO:0000313" key="9">
    <source>
        <dbReference type="Proteomes" id="UP001589748"/>
    </source>
</evidence>
<dbReference type="InterPro" id="IPR020456">
    <property type="entry name" value="Acylphosphatase"/>
</dbReference>
<dbReference type="NCBIfam" id="NF010997">
    <property type="entry name" value="PRK14422.1"/>
    <property type="match status" value="1"/>
</dbReference>
<sequence>MEERASQETQRVTAWVSGDVQGVGFRWWTKAQALELGLAGSATNRDDGRVEVVAEGPRPALLELLRRLAEQESRFRRPGRVVAVVERFAEPRGVSGFVER</sequence>
<evidence type="ECO:0000256" key="5">
    <source>
        <dbReference type="PROSITE-ProRule" id="PRU00520"/>
    </source>
</evidence>
<evidence type="ECO:0000256" key="3">
    <source>
        <dbReference type="ARBA" id="ARBA00015991"/>
    </source>
</evidence>
<gene>
    <name evidence="8" type="ORF">ACFFVI_14335</name>
</gene>
<dbReference type="PANTHER" id="PTHR47268:SF4">
    <property type="entry name" value="ACYLPHOSPHATASE"/>
    <property type="match status" value="1"/>
</dbReference>
<proteinExistence type="inferred from homology"/>
<evidence type="ECO:0000256" key="4">
    <source>
        <dbReference type="ARBA" id="ARBA00047645"/>
    </source>
</evidence>
<dbReference type="EC" id="3.6.1.7" evidence="2 5"/>
<protein>
    <recommendedName>
        <fullName evidence="3 5">acylphosphatase</fullName>
        <ecNumber evidence="2 5">3.6.1.7</ecNumber>
    </recommendedName>
</protein>
<evidence type="ECO:0000256" key="6">
    <source>
        <dbReference type="RuleBase" id="RU004168"/>
    </source>
</evidence>
<accession>A0ABV5LVM5</accession>
<dbReference type="PROSITE" id="PS51160">
    <property type="entry name" value="ACYLPHOSPHATASE_3"/>
    <property type="match status" value="1"/>
</dbReference>
<name>A0ABV5LVM5_9ACTN</name>
<dbReference type="SUPFAM" id="SSF54975">
    <property type="entry name" value="Acylphosphatase/BLUF domain-like"/>
    <property type="match status" value="1"/>
</dbReference>
<feature type="active site" evidence="5">
    <location>
        <position position="44"/>
    </location>
</feature>
<dbReference type="Gene3D" id="3.30.70.100">
    <property type="match status" value="1"/>
</dbReference>
<evidence type="ECO:0000256" key="1">
    <source>
        <dbReference type="ARBA" id="ARBA00005614"/>
    </source>
</evidence>
<dbReference type="InterPro" id="IPR001792">
    <property type="entry name" value="Acylphosphatase-like_dom"/>
</dbReference>
<feature type="active site" evidence="5">
    <location>
        <position position="26"/>
    </location>
</feature>
<comment type="caution">
    <text evidence="8">The sequence shown here is derived from an EMBL/GenBank/DDBJ whole genome shotgun (WGS) entry which is preliminary data.</text>
</comment>
<feature type="domain" description="Acylphosphatase-like" evidence="7">
    <location>
        <begin position="11"/>
        <end position="100"/>
    </location>
</feature>
<organism evidence="8 9">
    <name type="scientific">Kineococcus gynurae</name>
    <dbReference type="NCBI Taxonomy" id="452979"/>
    <lineage>
        <taxon>Bacteria</taxon>
        <taxon>Bacillati</taxon>
        <taxon>Actinomycetota</taxon>
        <taxon>Actinomycetes</taxon>
        <taxon>Kineosporiales</taxon>
        <taxon>Kineosporiaceae</taxon>
        <taxon>Kineococcus</taxon>
    </lineage>
</organism>
<evidence type="ECO:0000259" key="7">
    <source>
        <dbReference type="PROSITE" id="PS51160"/>
    </source>
</evidence>
<dbReference type="PANTHER" id="PTHR47268">
    <property type="entry name" value="ACYLPHOSPHATASE"/>
    <property type="match status" value="1"/>
</dbReference>
<reference evidence="8 9" key="1">
    <citation type="submission" date="2024-09" db="EMBL/GenBank/DDBJ databases">
        <authorList>
            <person name="Sun Q."/>
            <person name="Mori K."/>
        </authorList>
    </citation>
    <scope>NUCLEOTIDE SEQUENCE [LARGE SCALE GENOMIC DNA]</scope>
    <source>
        <strain evidence="8 9">TISTR 1856</strain>
    </source>
</reference>
<dbReference type="GO" id="GO:0003998">
    <property type="term" value="F:acylphosphatase activity"/>
    <property type="evidence" value="ECO:0007669"/>
    <property type="project" value="UniProtKB-EC"/>
</dbReference>
<dbReference type="RefSeq" id="WP_380137355.1">
    <property type="nucleotide sequence ID" value="NZ_JBHLUI010000008.1"/>
</dbReference>
<comment type="similarity">
    <text evidence="1 6">Belongs to the acylphosphatase family.</text>
</comment>
<evidence type="ECO:0000256" key="2">
    <source>
        <dbReference type="ARBA" id="ARBA00012150"/>
    </source>
</evidence>
<comment type="catalytic activity">
    <reaction evidence="4 5">
        <text>an acyl phosphate + H2O = a carboxylate + phosphate + H(+)</text>
        <dbReference type="Rhea" id="RHEA:14965"/>
        <dbReference type="ChEBI" id="CHEBI:15377"/>
        <dbReference type="ChEBI" id="CHEBI:15378"/>
        <dbReference type="ChEBI" id="CHEBI:29067"/>
        <dbReference type="ChEBI" id="CHEBI:43474"/>
        <dbReference type="ChEBI" id="CHEBI:59918"/>
        <dbReference type="EC" id="3.6.1.7"/>
    </reaction>
</comment>
<dbReference type="Proteomes" id="UP001589748">
    <property type="component" value="Unassembled WGS sequence"/>
</dbReference>